<dbReference type="InterPro" id="IPR045337">
    <property type="entry name" value="MmgE_PrpD_C"/>
</dbReference>
<proteinExistence type="inferred from homology"/>
<dbReference type="Pfam" id="PF03972">
    <property type="entry name" value="MmgE_PrpD_N"/>
    <property type="match status" value="1"/>
</dbReference>
<evidence type="ECO:0000259" key="2">
    <source>
        <dbReference type="Pfam" id="PF03972"/>
    </source>
</evidence>
<evidence type="ECO:0000313" key="5">
    <source>
        <dbReference type="Proteomes" id="UP000549616"/>
    </source>
</evidence>
<protein>
    <submittedName>
        <fullName evidence="4">2-methylcitrate dehydratase PrpD</fullName>
    </submittedName>
</protein>
<feature type="domain" description="MmgE/PrpD N-terminal" evidence="2">
    <location>
        <begin position="10"/>
        <end position="249"/>
    </location>
</feature>
<name>A0A853B8I1_9PSEU</name>
<dbReference type="PANTHER" id="PTHR16943:SF8">
    <property type="entry name" value="2-METHYLCITRATE DEHYDRATASE"/>
    <property type="match status" value="1"/>
</dbReference>
<keyword evidence="5" id="KW-1185">Reference proteome</keyword>
<dbReference type="SUPFAM" id="SSF103378">
    <property type="entry name" value="2-methylcitrate dehydratase PrpD"/>
    <property type="match status" value="1"/>
</dbReference>
<dbReference type="EMBL" id="JACCFK010000001">
    <property type="protein sequence ID" value="NYI91320.1"/>
    <property type="molecule type" value="Genomic_DNA"/>
</dbReference>
<dbReference type="Pfam" id="PF19305">
    <property type="entry name" value="MmgE_PrpD_C"/>
    <property type="match status" value="1"/>
</dbReference>
<evidence type="ECO:0000259" key="3">
    <source>
        <dbReference type="Pfam" id="PF19305"/>
    </source>
</evidence>
<dbReference type="InterPro" id="IPR042188">
    <property type="entry name" value="MmgE/PrpD_sf_2"/>
</dbReference>
<gene>
    <name evidence="4" type="ORF">HNR02_004643</name>
</gene>
<dbReference type="InterPro" id="IPR005656">
    <property type="entry name" value="MmgE_PrpD"/>
</dbReference>
<sequence>MTTHPAATKALARFAAESGVDSSVTSGLPALFLDHIGIAAFAAAEAESSPAVRAAVDRLDPHGGDATVIGVARRYSPPYAAFLNGVHAHSLDMDDTNRAQTGHPGVAIFPAATADAERLDVDGRTFLDAVAVGYEVCCRIGASLTARSYERGFHITAVSGVFGAVAAVARLRGFDANTTASAFGLALSRAAGSMQYLANGAWNKRLHPGFLAHDALTCAALAETGAVGAAEALEGRYGLLNGYTEEARPDALTDGLGTDWLLLGTAVKPYPSCRLTHGAVDAALALRGTVPEPGRTALLVGIPAAAMPIIGEPGAAKRRPQSVVDAQFSVHFQVACAWLDGRVDWASYQRLTDPDVIAMMDRITVTADESVPNGGGVLTVGPGVSRAVPVPLGEPENRIGDDALRAKFASLAGRVFDDGQVAGIADGVLGLTPESSVRALVRTLAAA</sequence>
<evidence type="ECO:0000313" key="4">
    <source>
        <dbReference type="EMBL" id="NYI91320.1"/>
    </source>
</evidence>
<dbReference type="GO" id="GO:0016829">
    <property type="term" value="F:lyase activity"/>
    <property type="evidence" value="ECO:0007669"/>
    <property type="project" value="InterPro"/>
</dbReference>
<dbReference type="AlphaFoldDB" id="A0A853B8I1"/>
<comment type="similarity">
    <text evidence="1">Belongs to the PrpD family.</text>
</comment>
<dbReference type="InterPro" id="IPR036148">
    <property type="entry name" value="MmgE/PrpD_sf"/>
</dbReference>
<dbReference type="Proteomes" id="UP000549616">
    <property type="component" value="Unassembled WGS sequence"/>
</dbReference>
<reference evidence="4 5" key="1">
    <citation type="submission" date="2020-07" db="EMBL/GenBank/DDBJ databases">
        <title>Sequencing the genomes of 1000 actinobacteria strains.</title>
        <authorList>
            <person name="Klenk H.-P."/>
        </authorList>
    </citation>
    <scope>NUCLEOTIDE SEQUENCE [LARGE SCALE GENOMIC DNA]</scope>
    <source>
        <strain evidence="4 5">DSM 104006</strain>
    </source>
</reference>
<dbReference type="Gene3D" id="3.30.1330.120">
    <property type="entry name" value="2-methylcitrate dehydratase PrpD"/>
    <property type="match status" value="1"/>
</dbReference>
<dbReference type="InterPro" id="IPR042183">
    <property type="entry name" value="MmgE/PrpD_sf_1"/>
</dbReference>
<dbReference type="PANTHER" id="PTHR16943">
    <property type="entry name" value="2-METHYLCITRATE DEHYDRATASE-RELATED"/>
    <property type="match status" value="1"/>
</dbReference>
<evidence type="ECO:0000256" key="1">
    <source>
        <dbReference type="ARBA" id="ARBA00006174"/>
    </source>
</evidence>
<comment type="caution">
    <text evidence="4">The sequence shown here is derived from an EMBL/GenBank/DDBJ whole genome shotgun (WGS) entry which is preliminary data.</text>
</comment>
<dbReference type="RefSeq" id="WP_179775229.1">
    <property type="nucleotide sequence ID" value="NZ_JACCFK010000001.1"/>
</dbReference>
<accession>A0A853B8I1</accession>
<organism evidence="4 5">
    <name type="scientific">Amycolatopsis endophytica</name>
    <dbReference type="NCBI Taxonomy" id="860233"/>
    <lineage>
        <taxon>Bacteria</taxon>
        <taxon>Bacillati</taxon>
        <taxon>Actinomycetota</taxon>
        <taxon>Actinomycetes</taxon>
        <taxon>Pseudonocardiales</taxon>
        <taxon>Pseudonocardiaceae</taxon>
        <taxon>Amycolatopsis</taxon>
    </lineage>
</organism>
<feature type="domain" description="MmgE/PrpD C-terminal" evidence="3">
    <location>
        <begin position="270"/>
        <end position="424"/>
    </location>
</feature>
<dbReference type="InterPro" id="IPR045336">
    <property type="entry name" value="MmgE_PrpD_N"/>
</dbReference>
<dbReference type="Gene3D" id="1.10.4100.10">
    <property type="entry name" value="2-methylcitrate dehydratase PrpD"/>
    <property type="match status" value="1"/>
</dbReference>